<protein>
    <submittedName>
        <fullName evidence="1">Uncharacterized protein</fullName>
    </submittedName>
</protein>
<sequence length="30" mass="3158">MVPVGASLLAMDVNDNAGEPDAPQCSVYHR</sequence>
<evidence type="ECO:0000313" key="2">
    <source>
        <dbReference type="Proteomes" id="UP000199570"/>
    </source>
</evidence>
<name>A0A1H1H0X8_9PSED</name>
<evidence type="ECO:0000313" key="1">
    <source>
        <dbReference type="EMBL" id="SDR19155.1"/>
    </source>
</evidence>
<dbReference type="AlphaFoldDB" id="A0A1H1H0X8"/>
<dbReference type="Proteomes" id="UP000199570">
    <property type="component" value="Unassembled WGS sequence"/>
</dbReference>
<proteinExistence type="predicted"/>
<dbReference type="EMBL" id="FNKJ01000003">
    <property type="protein sequence ID" value="SDR19155.1"/>
    <property type="molecule type" value="Genomic_DNA"/>
</dbReference>
<accession>A0A1H1H0X8</accession>
<reference evidence="2" key="1">
    <citation type="submission" date="2016-10" db="EMBL/GenBank/DDBJ databases">
        <authorList>
            <person name="Varghese N."/>
            <person name="Submissions S."/>
        </authorList>
    </citation>
    <scope>NUCLEOTIDE SEQUENCE [LARGE SCALE GENOMIC DNA]</scope>
    <source>
        <strain evidence="2">BS3775</strain>
    </source>
</reference>
<keyword evidence="2" id="KW-1185">Reference proteome</keyword>
<organism evidence="1 2">
    <name type="scientific">Pseudomonas moorei</name>
    <dbReference type="NCBI Taxonomy" id="395599"/>
    <lineage>
        <taxon>Bacteria</taxon>
        <taxon>Pseudomonadati</taxon>
        <taxon>Pseudomonadota</taxon>
        <taxon>Gammaproteobacteria</taxon>
        <taxon>Pseudomonadales</taxon>
        <taxon>Pseudomonadaceae</taxon>
        <taxon>Pseudomonas</taxon>
    </lineage>
</organism>
<gene>
    <name evidence="1" type="ORF">SAMN04490195_3702</name>
</gene>